<evidence type="ECO:0000256" key="2">
    <source>
        <dbReference type="SAM" id="SignalP"/>
    </source>
</evidence>
<organism evidence="5 6">
    <name type="scientific">Phyllobacterium endophyticum</name>
    <dbReference type="NCBI Taxonomy" id="1149773"/>
    <lineage>
        <taxon>Bacteria</taxon>
        <taxon>Pseudomonadati</taxon>
        <taxon>Pseudomonadota</taxon>
        <taxon>Alphaproteobacteria</taxon>
        <taxon>Hyphomicrobiales</taxon>
        <taxon>Phyllobacteriaceae</taxon>
        <taxon>Phyllobacterium</taxon>
    </lineage>
</organism>
<dbReference type="GO" id="GO:0016020">
    <property type="term" value="C:membrane"/>
    <property type="evidence" value="ECO:0007669"/>
    <property type="project" value="InterPro"/>
</dbReference>
<dbReference type="PANTHER" id="PTHR35936:SF38">
    <property type="entry name" value="GLUTAMINE-BINDING PERIPLASMIC PROTEIN"/>
    <property type="match status" value="1"/>
</dbReference>
<evidence type="ECO:0000256" key="1">
    <source>
        <dbReference type="ARBA" id="ARBA00022729"/>
    </source>
</evidence>
<evidence type="ECO:0000313" key="6">
    <source>
        <dbReference type="Proteomes" id="UP000241158"/>
    </source>
</evidence>
<dbReference type="GO" id="GO:0015276">
    <property type="term" value="F:ligand-gated monoatomic ion channel activity"/>
    <property type="evidence" value="ECO:0007669"/>
    <property type="project" value="InterPro"/>
</dbReference>
<feature type="signal peptide" evidence="2">
    <location>
        <begin position="1"/>
        <end position="22"/>
    </location>
</feature>
<dbReference type="SUPFAM" id="SSF53850">
    <property type="entry name" value="Periplasmic binding protein-like II"/>
    <property type="match status" value="1"/>
</dbReference>
<accession>A0A2P7AKB7</accession>
<dbReference type="SMART" id="SM00062">
    <property type="entry name" value="PBPb"/>
    <property type="match status" value="1"/>
</dbReference>
<protein>
    <submittedName>
        <fullName evidence="5">Glutamine ABC transporter substrate-binding protein GlnH</fullName>
    </submittedName>
</protein>
<feature type="domain" description="Solute-binding protein family 3/N-terminal" evidence="3">
    <location>
        <begin position="26"/>
        <end position="245"/>
    </location>
</feature>
<dbReference type="AlphaFoldDB" id="A0A2P7AKB7"/>
<comment type="caution">
    <text evidence="5">The sequence shown here is derived from an EMBL/GenBank/DDBJ whole genome shotgun (WGS) entry which is preliminary data.</text>
</comment>
<feature type="chain" id="PRO_5015134085" evidence="2">
    <location>
        <begin position="23"/>
        <end position="247"/>
    </location>
</feature>
<feature type="domain" description="Ionotropic glutamate receptor C-terminal" evidence="4">
    <location>
        <begin position="26"/>
        <end position="244"/>
    </location>
</feature>
<dbReference type="EMBL" id="PGGN01000008">
    <property type="protein sequence ID" value="PSH54665.1"/>
    <property type="molecule type" value="Genomic_DNA"/>
</dbReference>
<dbReference type="Pfam" id="PF00497">
    <property type="entry name" value="SBP_bac_3"/>
    <property type="match status" value="1"/>
</dbReference>
<dbReference type="Gene3D" id="3.40.190.10">
    <property type="entry name" value="Periplasmic binding protein-like II"/>
    <property type="match status" value="2"/>
</dbReference>
<name>A0A2P7AKB7_9HYPH</name>
<evidence type="ECO:0000259" key="3">
    <source>
        <dbReference type="SMART" id="SM00062"/>
    </source>
</evidence>
<dbReference type="SMART" id="SM00079">
    <property type="entry name" value="PBPe"/>
    <property type="match status" value="1"/>
</dbReference>
<dbReference type="InterPro" id="IPR001638">
    <property type="entry name" value="Solute-binding_3/MltF_N"/>
</dbReference>
<evidence type="ECO:0000313" key="5">
    <source>
        <dbReference type="EMBL" id="PSH54665.1"/>
    </source>
</evidence>
<dbReference type="OrthoDB" id="5419093at2"/>
<proteinExistence type="predicted"/>
<reference evidence="6" key="1">
    <citation type="submission" date="2017-11" db="EMBL/GenBank/DDBJ databases">
        <authorList>
            <person name="Kuznetsova I."/>
            <person name="Sazanova A."/>
            <person name="Chirak E."/>
            <person name="Safronova V."/>
            <person name="Willems A."/>
        </authorList>
    </citation>
    <scope>NUCLEOTIDE SEQUENCE [LARGE SCALE GENOMIC DNA]</scope>
    <source>
        <strain evidence="6">PEPV15</strain>
    </source>
</reference>
<dbReference type="Proteomes" id="UP000241158">
    <property type="component" value="Unassembled WGS sequence"/>
</dbReference>
<evidence type="ECO:0000259" key="4">
    <source>
        <dbReference type="SMART" id="SM00079"/>
    </source>
</evidence>
<keyword evidence="6" id="KW-1185">Reference proteome</keyword>
<dbReference type="RefSeq" id="WP_106719569.1">
    <property type="nucleotide sequence ID" value="NZ_JACHXT010000003.1"/>
</dbReference>
<dbReference type="PANTHER" id="PTHR35936">
    <property type="entry name" value="MEMBRANE-BOUND LYTIC MUREIN TRANSGLYCOSYLASE F"/>
    <property type="match status" value="1"/>
</dbReference>
<dbReference type="InterPro" id="IPR001320">
    <property type="entry name" value="Iontro_rcpt_C"/>
</dbReference>
<gene>
    <name evidence="5" type="primary">glnH</name>
    <name evidence="5" type="ORF">CU100_26180</name>
</gene>
<sequence>MKKRIFFASALAAAIFAGSVFAADQPVTVGLEPANKPFIFNSGGEYTGFSYDLWVEIAKEAGLKFEARSMDFSALIPALQTKNIDVGFSSIFITAKRKEVVDFSDPYYMAGTGALVSETSAIKTLADLNAKHVAAMTGSAQVAWIKANLPSAELTQFQNATDAFLALQAGRVDAVLYDYPTLAYYALTEGKRKARLLDEHAGEDYPVGFALQKGSSLVEPINNALKKIRLDGRYDALSRKWFGKTGS</sequence>
<keyword evidence="1 2" id="KW-0732">Signal</keyword>